<gene>
    <name evidence="2" type="ORF">K458DRAFT_391666</name>
</gene>
<keyword evidence="3" id="KW-1185">Reference proteome</keyword>
<sequence length="113" mass="12600">MAPQPVGAGPALDHMPKEMIAEYQELVKRQNQGETEFKNRVSTVKAQLFEKHESETHRFWTKHPWATHGDRNRPNISPSPALATVSSQHRPANPAHAPPVSQPNKPTFAKAPP</sequence>
<evidence type="ECO:0000256" key="1">
    <source>
        <dbReference type="SAM" id="MobiDB-lite"/>
    </source>
</evidence>
<protein>
    <submittedName>
        <fullName evidence="2">Uncharacterized protein</fullName>
    </submittedName>
</protein>
<accession>A0A6G1ITZ2</accession>
<dbReference type="AlphaFoldDB" id="A0A6G1ITZ2"/>
<dbReference type="Proteomes" id="UP000799291">
    <property type="component" value="Unassembled WGS sequence"/>
</dbReference>
<name>A0A6G1ITZ2_9PLEO</name>
<dbReference type="EMBL" id="MU005590">
    <property type="protein sequence ID" value="KAF2681714.1"/>
    <property type="molecule type" value="Genomic_DNA"/>
</dbReference>
<feature type="region of interest" description="Disordered" evidence="1">
    <location>
        <begin position="52"/>
        <end position="113"/>
    </location>
</feature>
<proteinExistence type="predicted"/>
<organism evidence="2 3">
    <name type="scientific">Lentithecium fluviatile CBS 122367</name>
    <dbReference type="NCBI Taxonomy" id="1168545"/>
    <lineage>
        <taxon>Eukaryota</taxon>
        <taxon>Fungi</taxon>
        <taxon>Dikarya</taxon>
        <taxon>Ascomycota</taxon>
        <taxon>Pezizomycotina</taxon>
        <taxon>Dothideomycetes</taxon>
        <taxon>Pleosporomycetidae</taxon>
        <taxon>Pleosporales</taxon>
        <taxon>Massarineae</taxon>
        <taxon>Lentitheciaceae</taxon>
        <taxon>Lentithecium</taxon>
    </lineage>
</organism>
<evidence type="ECO:0000313" key="3">
    <source>
        <dbReference type="Proteomes" id="UP000799291"/>
    </source>
</evidence>
<feature type="compositionally biased region" description="Polar residues" evidence="1">
    <location>
        <begin position="74"/>
        <end position="90"/>
    </location>
</feature>
<reference evidence="2" key="1">
    <citation type="journal article" date="2020" name="Stud. Mycol.">
        <title>101 Dothideomycetes genomes: a test case for predicting lifestyles and emergence of pathogens.</title>
        <authorList>
            <person name="Haridas S."/>
            <person name="Albert R."/>
            <person name="Binder M."/>
            <person name="Bloem J."/>
            <person name="Labutti K."/>
            <person name="Salamov A."/>
            <person name="Andreopoulos B."/>
            <person name="Baker S."/>
            <person name="Barry K."/>
            <person name="Bills G."/>
            <person name="Bluhm B."/>
            <person name="Cannon C."/>
            <person name="Castanera R."/>
            <person name="Culley D."/>
            <person name="Daum C."/>
            <person name="Ezra D."/>
            <person name="Gonzalez J."/>
            <person name="Henrissat B."/>
            <person name="Kuo A."/>
            <person name="Liang C."/>
            <person name="Lipzen A."/>
            <person name="Lutzoni F."/>
            <person name="Magnuson J."/>
            <person name="Mondo S."/>
            <person name="Nolan M."/>
            <person name="Ohm R."/>
            <person name="Pangilinan J."/>
            <person name="Park H.-J."/>
            <person name="Ramirez L."/>
            <person name="Alfaro M."/>
            <person name="Sun H."/>
            <person name="Tritt A."/>
            <person name="Yoshinaga Y."/>
            <person name="Zwiers L.-H."/>
            <person name="Turgeon B."/>
            <person name="Goodwin S."/>
            <person name="Spatafora J."/>
            <person name="Crous P."/>
            <person name="Grigoriev I."/>
        </authorList>
    </citation>
    <scope>NUCLEOTIDE SEQUENCE</scope>
    <source>
        <strain evidence="2">CBS 122367</strain>
    </source>
</reference>
<evidence type="ECO:0000313" key="2">
    <source>
        <dbReference type="EMBL" id="KAF2681714.1"/>
    </source>
</evidence>